<dbReference type="AlphaFoldDB" id="A0A8J4EAN6"/>
<reference evidence="1" key="1">
    <citation type="submission" date="2021-01" db="EMBL/GenBank/DDBJ databases">
        <title>Whole genome shotgun sequence of Virgisporangium ochraceum NBRC 16418.</title>
        <authorList>
            <person name="Komaki H."/>
            <person name="Tamura T."/>
        </authorList>
    </citation>
    <scope>NUCLEOTIDE SEQUENCE</scope>
    <source>
        <strain evidence="1">NBRC 16418</strain>
    </source>
</reference>
<name>A0A8J4EAN6_9ACTN</name>
<dbReference type="Proteomes" id="UP000635606">
    <property type="component" value="Unassembled WGS sequence"/>
</dbReference>
<evidence type="ECO:0000313" key="2">
    <source>
        <dbReference type="Proteomes" id="UP000635606"/>
    </source>
</evidence>
<sequence>MSTRYGMGVSETAPVMVPLAEPRPLSTAERALLDALVDRTGHDDLRAQASTAVVWSACSCGCPSAGLRVTGPRLSTVDMARFSRYGRDDYFGVHGYGGDVEIVVHVLQGVIDELEVYEDDGLRPALPSPAELTNVEIY</sequence>
<gene>
    <name evidence="1" type="ORF">Voc01_025200</name>
</gene>
<dbReference type="EMBL" id="BOPH01000028">
    <property type="protein sequence ID" value="GIJ67603.1"/>
    <property type="molecule type" value="Genomic_DNA"/>
</dbReference>
<organism evidence="1 2">
    <name type="scientific">Virgisporangium ochraceum</name>
    <dbReference type="NCBI Taxonomy" id="65505"/>
    <lineage>
        <taxon>Bacteria</taxon>
        <taxon>Bacillati</taxon>
        <taxon>Actinomycetota</taxon>
        <taxon>Actinomycetes</taxon>
        <taxon>Micromonosporales</taxon>
        <taxon>Micromonosporaceae</taxon>
        <taxon>Virgisporangium</taxon>
    </lineage>
</organism>
<evidence type="ECO:0000313" key="1">
    <source>
        <dbReference type="EMBL" id="GIJ67603.1"/>
    </source>
</evidence>
<accession>A0A8J4EAN6</accession>
<keyword evidence="2" id="KW-1185">Reference proteome</keyword>
<protein>
    <submittedName>
        <fullName evidence="1">Uncharacterized protein</fullName>
    </submittedName>
</protein>
<comment type="caution">
    <text evidence="1">The sequence shown here is derived from an EMBL/GenBank/DDBJ whole genome shotgun (WGS) entry which is preliminary data.</text>
</comment>
<proteinExistence type="predicted"/>